<reference evidence="1 2" key="1">
    <citation type="submission" date="2020-05" db="EMBL/GenBank/DDBJ databases">
        <title>Distinct polysaccharide utilization as determinants for interspecies competition between intestinal Prevotella spp.</title>
        <authorList>
            <person name="Galvez E.J.C."/>
            <person name="Iljazovic A."/>
            <person name="Strowig T."/>
        </authorList>
    </citation>
    <scope>NUCLEOTIDE SEQUENCE [LARGE SCALE GENOMIC DNA]</scope>
    <source>
        <strain evidence="1 2">PCHR</strain>
    </source>
</reference>
<proteinExistence type="predicted"/>
<dbReference type="PANTHER" id="PTHR36456:SF1">
    <property type="entry name" value="UPF0232 PROTEIN SCO3875"/>
    <property type="match status" value="1"/>
</dbReference>
<dbReference type="Proteomes" id="UP000820977">
    <property type="component" value="Unassembled WGS sequence"/>
</dbReference>
<evidence type="ECO:0000313" key="2">
    <source>
        <dbReference type="Proteomes" id="UP000820977"/>
    </source>
</evidence>
<gene>
    <name evidence="1" type="ORF">HPS54_01985</name>
</gene>
<name>A0ABX2B256_9BACT</name>
<organism evidence="1 2">
    <name type="scientific">Xylanibacter caecicola</name>
    <dbReference type="NCBI Taxonomy" id="2736294"/>
    <lineage>
        <taxon>Bacteria</taxon>
        <taxon>Pseudomonadati</taxon>
        <taxon>Bacteroidota</taxon>
        <taxon>Bacteroidia</taxon>
        <taxon>Bacteroidales</taxon>
        <taxon>Prevotellaceae</taxon>
        <taxon>Xylanibacter</taxon>
    </lineage>
</organism>
<accession>A0ABX2B256</accession>
<comment type="caution">
    <text evidence="1">The sequence shown here is derived from an EMBL/GenBank/DDBJ whole genome shotgun (WGS) entry which is preliminary data.</text>
</comment>
<protein>
    <submittedName>
        <fullName evidence="1">DUF721 domain-containing protein</fullName>
    </submittedName>
</protein>
<evidence type="ECO:0000313" key="1">
    <source>
        <dbReference type="EMBL" id="NPE24300.1"/>
    </source>
</evidence>
<dbReference type="PANTHER" id="PTHR36456">
    <property type="entry name" value="UPF0232 PROTEIN SCO3875"/>
    <property type="match status" value="1"/>
</dbReference>
<dbReference type="RefSeq" id="WP_172343802.1">
    <property type="nucleotide sequence ID" value="NZ_CASTNK010000003.1"/>
</dbReference>
<keyword evidence="2" id="KW-1185">Reference proteome</keyword>
<dbReference type="EMBL" id="JABKKJ010000002">
    <property type="protein sequence ID" value="NPE24300.1"/>
    <property type="molecule type" value="Genomic_DNA"/>
</dbReference>
<dbReference type="Pfam" id="PF05258">
    <property type="entry name" value="DciA"/>
    <property type="match status" value="1"/>
</dbReference>
<dbReference type="InterPro" id="IPR007922">
    <property type="entry name" value="DciA-like"/>
</dbReference>
<sequence length="96" mass="11039">MFKRDVLSLADVINRCLRQNGLETPLLQKRLIDAWGTVTGSMVERYTAEKYIRNQILYVKITSPALRSDLSMMRTRLVARLNGHVGSKVITDVRIY</sequence>